<dbReference type="Proteomes" id="UP001141327">
    <property type="component" value="Unassembled WGS sequence"/>
</dbReference>
<dbReference type="EMBL" id="JAPMOS010000028">
    <property type="protein sequence ID" value="KAJ4458537.1"/>
    <property type="molecule type" value="Genomic_DNA"/>
</dbReference>
<dbReference type="InterPro" id="IPR011576">
    <property type="entry name" value="Pyridox_Oxase_N"/>
</dbReference>
<accession>A0ABQ8ULE8</accession>
<dbReference type="PANTHER" id="PTHR34818">
    <property type="entry name" value="PROTEIN BLI-3"/>
    <property type="match status" value="1"/>
</dbReference>
<feature type="domain" description="Pyridoxamine 5'-phosphate oxidase N-terminal" evidence="2">
    <location>
        <begin position="36"/>
        <end position="157"/>
    </location>
</feature>
<dbReference type="PANTHER" id="PTHR34818:SF1">
    <property type="entry name" value="PROTEIN BLI-3"/>
    <property type="match status" value="1"/>
</dbReference>
<feature type="chain" id="PRO_5045084760" description="Pyridoxamine 5'-phosphate oxidase N-terminal domain-containing protein" evidence="1">
    <location>
        <begin position="18"/>
        <end position="180"/>
    </location>
</feature>
<keyword evidence="1" id="KW-0732">Signal</keyword>
<organism evidence="3 4">
    <name type="scientific">Paratrimastix pyriformis</name>
    <dbReference type="NCBI Taxonomy" id="342808"/>
    <lineage>
        <taxon>Eukaryota</taxon>
        <taxon>Metamonada</taxon>
        <taxon>Preaxostyla</taxon>
        <taxon>Paratrimastigidae</taxon>
        <taxon>Paratrimastix</taxon>
    </lineage>
</organism>
<protein>
    <recommendedName>
        <fullName evidence="2">Pyridoxamine 5'-phosphate oxidase N-terminal domain-containing protein</fullName>
    </recommendedName>
</protein>
<dbReference type="Gene3D" id="2.30.110.10">
    <property type="entry name" value="Electron Transport, Fmn-binding Protein, Chain A"/>
    <property type="match status" value="1"/>
</dbReference>
<evidence type="ECO:0000256" key="1">
    <source>
        <dbReference type="SAM" id="SignalP"/>
    </source>
</evidence>
<evidence type="ECO:0000313" key="3">
    <source>
        <dbReference type="EMBL" id="KAJ4458537.1"/>
    </source>
</evidence>
<evidence type="ECO:0000259" key="2">
    <source>
        <dbReference type="Pfam" id="PF01243"/>
    </source>
</evidence>
<dbReference type="Pfam" id="PF01243">
    <property type="entry name" value="PNPOx_N"/>
    <property type="match status" value="1"/>
</dbReference>
<feature type="signal peptide" evidence="1">
    <location>
        <begin position="1"/>
        <end position="17"/>
    </location>
</feature>
<name>A0ABQ8ULE8_9EUKA</name>
<sequence>MWWVVVLLGALVGLAQSLPHFNPFANPFEKSDPHEMIDELADMHPIAVLSTFDGVGGLSSRPMWVRTLTNIMGPNATDEDRGIIVLGTDLRTQKVAELQHNSTVNVLLGNTGVTTRGWVEIKGEMEIVTDPKLKKLAWTPSYRIYFSSHRDENYCLLVLNKPYSARILTLEGKPRVIQVN</sequence>
<keyword evidence="4" id="KW-1185">Reference proteome</keyword>
<dbReference type="InterPro" id="IPR012349">
    <property type="entry name" value="Split_barrel_FMN-bd"/>
</dbReference>
<evidence type="ECO:0000313" key="4">
    <source>
        <dbReference type="Proteomes" id="UP001141327"/>
    </source>
</evidence>
<dbReference type="InterPro" id="IPR052917">
    <property type="entry name" value="Stress-Dev_Protein"/>
</dbReference>
<gene>
    <name evidence="3" type="ORF">PAPYR_5735</name>
</gene>
<proteinExistence type="predicted"/>
<dbReference type="SUPFAM" id="SSF50475">
    <property type="entry name" value="FMN-binding split barrel"/>
    <property type="match status" value="1"/>
</dbReference>
<comment type="caution">
    <text evidence="3">The sequence shown here is derived from an EMBL/GenBank/DDBJ whole genome shotgun (WGS) entry which is preliminary data.</text>
</comment>
<reference evidence="3" key="1">
    <citation type="journal article" date="2022" name="bioRxiv">
        <title>Genomics of Preaxostyla Flagellates Illuminates Evolutionary Transitions and the Path Towards Mitochondrial Loss.</title>
        <authorList>
            <person name="Novak L.V.F."/>
            <person name="Treitli S.C."/>
            <person name="Pyrih J."/>
            <person name="Halakuc P."/>
            <person name="Pipaliya S.V."/>
            <person name="Vacek V."/>
            <person name="Brzon O."/>
            <person name="Soukal P."/>
            <person name="Eme L."/>
            <person name="Dacks J.B."/>
            <person name="Karnkowska A."/>
            <person name="Elias M."/>
            <person name="Hampl V."/>
        </authorList>
    </citation>
    <scope>NUCLEOTIDE SEQUENCE</scope>
    <source>
        <strain evidence="3">RCP-MX</strain>
    </source>
</reference>